<name>A0ABY1Q817_9BURK</name>
<comment type="caution">
    <text evidence="3">The sequence shown here is derived from an EMBL/GenBank/DDBJ whole genome shotgun (WGS) entry which is preliminary data.</text>
</comment>
<feature type="transmembrane region" description="Helical" evidence="1">
    <location>
        <begin position="12"/>
        <end position="33"/>
    </location>
</feature>
<feature type="transmembrane region" description="Helical" evidence="1">
    <location>
        <begin position="82"/>
        <end position="102"/>
    </location>
</feature>
<evidence type="ECO:0000313" key="4">
    <source>
        <dbReference type="Proteomes" id="UP001158049"/>
    </source>
</evidence>
<feature type="transmembrane region" description="Helical" evidence="1">
    <location>
        <begin position="178"/>
        <end position="197"/>
    </location>
</feature>
<reference evidence="3 4" key="1">
    <citation type="submission" date="2017-05" db="EMBL/GenBank/DDBJ databases">
        <authorList>
            <person name="Varghese N."/>
            <person name="Submissions S."/>
        </authorList>
    </citation>
    <scope>NUCLEOTIDE SEQUENCE [LARGE SCALE GENOMIC DNA]</scope>
    <source>
        <strain evidence="3 4">DSM 26001</strain>
    </source>
</reference>
<evidence type="ECO:0000259" key="2">
    <source>
        <dbReference type="Pfam" id="PF06181"/>
    </source>
</evidence>
<feature type="transmembrane region" description="Helical" evidence="1">
    <location>
        <begin position="153"/>
        <end position="172"/>
    </location>
</feature>
<keyword evidence="1" id="KW-0472">Membrane</keyword>
<feature type="transmembrane region" description="Helical" evidence="1">
    <location>
        <begin position="252"/>
        <end position="271"/>
    </location>
</feature>
<feature type="transmembrane region" description="Helical" evidence="1">
    <location>
        <begin position="122"/>
        <end position="141"/>
    </location>
</feature>
<keyword evidence="4" id="KW-1185">Reference proteome</keyword>
<feature type="transmembrane region" description="Helical" evidence="1">
    <location>
        <begin position="283"/>
        <end position="302"/>
    </location>
</feature>
<proteinExistence type="predicted"/>
<dbReference type="InterPro" id="IPR010389">
    <property type="entry name" value="Urate_ox_N"/>
</dbReference>
<evidence type="ECO:0000256" key="1">
    <source>
        <dbReference type="SAM" id="Phobius"/>
    </source>
</evidence>
<dbReference type="RefSeq" id="WP_283442096.1">
    <property type="nucleotide sequence ID" value="NZ_FXUL01000005.1"/>
</dbReference>
<protein>
    <submittedName>
        <fullName evidence="3">Uncharacterized membrane protein</fullName>
    </submittedName>
</protein>
<feature type="domain" description="Urate oxidase N-terminal" evidence="2">
    <location>
        <begin position="3"/>
        <end position="299"/>
    </location>
</feature>
<dbReference type="Pfam" id="PF06181">
    <property type="entry name" value="Urate_ox_N"/>
    <property type="match status" value="1"/>
</dbReference>
<keyword evidence="1" id="KW-1133">Transmembrane helix</keyword>
<accession>A0ABY1Q817</accession>
<organism evidence="3 4">
    <name type="scientific">Noviherbaspirillum suwonense</name>
    <dbReference type="NCBI Taxonomy" id="1224511"/>
    <lineage>
        <taxon>Bacteria</taxon>
        <taxon>Pseudomonadati</taxon>
        <taxon>Pseudomonadota</taxon>
        <taxon>Betaproteobacteria</taxon>
        <taxon>Burkholderiales</taxon>
        <taxon>Oxalobacteraceae</taxon>
        <taxon>Noviherbaspirillum</taxon>
    </lineage>
</organism>
<dbReference type="Proteomes" id="UP001158049">
    <property type="component" value="Unassembled WGS sequence"/>
</dbReference>
<evidence type="ECO:0000313" key="3">
    <source>
        <dbReference type="EMBL" id="SMP58467.1"/>
    </source>
</evidence>
<keyword evidence="1" id="KW-0812">Transmembrane</keyword>
<dbReference type="EMBL" id="FXUL01000005">
    <property type="protein sequence ID" value="SMP58467.1"/>
    <property type="molecule type" value="Genomic_DNA"/>
</dbReference>
<gene>
    <name evidence="3" type="ORF">SAMN06295970_105239</name>
</gene>
<dbReference type="InterPro" id="IPR036909">
    <property type="entry name" value="Cyt_c-like_dom_sf"/>
</dbReference>
<sequence length="396" mass="43453">MEAYLLEWANLLLRWLHVIVAIAYIGSSFYFVWLDNSLRPPVDEALKAKGVGGELWAVHAGAFYNPQKYVLAPPHLPKDLHWFYWEAYSTWLSGFGLFSVLYLFNPKVFLIDKNVADITPTVAVLAALGFLVGGWVIYHLLCKALEKQEKLLAFLVAVYVGVIAWGACHVFSGRAAFLITGATLATIIAANVFFVIIPNQRKMVASMKAKEPVNPLLSQRSKHRSMHNSYVTLPVIFGMISNHYSLTYSAPHNWVVLIAIMAAGALIRHFYIQRHKQRGNPAYPAAAIAILAGVVFWLAPAAPVAGAADKAAAAVDIGQVQKIVEARCVQCHAAKPSLMPTPAKGILLESPDQIRGHAQAVYQQVVVTKAMPLGNMTNITDDERAVIGKWFEAGAK</sequence>
<dbReference type="SUPFAM" id="SSF46626">
    <property type="entry name" value="Cytochrome c"/>
    <property type="match status" value="1"/>
</dbReference>